<gene>
    <name evidence="2" type="ORF">RB653_008081</name>
</gene>
<keyword evidence="3" id="KW-1185">Reference proteome</keyword>
<dbReference type="PANTHER" id="PTHR20948:SF2">
    <property type="entry name" value="TRANSMEMBRANE PROTEIN 164"/>
    <property type="match status" value="1"/>
</dbReference>
<organism evidence="2 3">
    <name type="scientific">Dictyostelium firmibasis</name>
    <dbReference type="NCBI Taxonomy" id="79012"/>
    <lineage>
        <taxon>Eukaryota</taxon>
        <taxon>Amoebozoa</taxon>
        <taxon>Evosea</taxon>
        <taxon>Eumycetozoa</taxon>
        <taxon>Dictyostelia</taxon>
        <taxon>Dictyosteliales</taxon>
        <taxon>Dictyosteliaceae</taxon>
        <taxon>Dictyostelium</taxon>
    </lineage>
</organism>
<name>A0AAN7TZT2_9MYCE</name>
<reference evidence="2 3" key="1">
    <citation type="submission" date="2023-11" db="EMBL/GenBank/DDBJ databases">
        <title>Dfirmibasis_genome.</title>
        <authorList>
            <person name="Edelbroek B."/>
            <person name="Kjellin J."/>
            <person name="Jerlstrom-Hultqvist J."/>
            <person name="Soderbom F."/>
        </authorList>
    </citation>
    <scope>NUCLEOTIDE SEQUENCE [LARGE SCALE GENOMIC DNA]</scope>
    <source>
        <strain evidence="2 3">TNS-C-14</strain>
    </source>
</reference>
<feature type="transmembrane region" description="Helical" evidence="1">
    <location>
        <begin position="193"/>
        <end position="218"/>
    </location>
</feature>
<evidence type="ECO:0000313" key="3">
    <source>
        <dbReference type="Proteomes" id="UP001344447"/>
    </source>
</evidence>
<accession>A0AAN7TZT2</accession>
<evidence type="ECO:0000256" key="1">
    <source>
        <dbReference type="SAM" id="Phobius"/>
    </source>
</evidence>
<dbReference type="EMBL" id="JAVFKY010000003">
    <property type="protein sequence ID" value="KAK5578410.1"/>
    <property type="molecule type" value="Genomic_DNA"/>
</dbReference>
<protein>
    <recommendedName>
        <fullName evidence="4">Transmembrane protein</fullName>
    </recommendedName>
</protein>
<feature type="transmembrane region" description="Helical" evidence="1">
    <location>
        <begin position="100"/>
        <end position="120"/>
    </location>
</feature>
<evidence type="ECO:0000313" key="2">
    <source>
        <dbReference type="EMBL" id="KAK5578410.1"/>
    </source>
</evidence>
<keyword evidence="1" id="KW-1133">Transmembrane helix</keyword>
<feature type="transmembrane region" description="Helical" evidence="1">
    <location>
        <begin position="238"/>
        <end position="261"/>
    </location>
</feature>
<dbReference type="Pfam" id="PF14808">
    <property type="entry name" value="TMEM164"/>
    <property type="match status" value="1"/>
</dbReference>
<feature type="transmembrane region" description="Helical" evidence="1">
    <location>
        <begin position="75"/>
        <end position="94"/>
    </location>
</feature>
<keyword evidence="1" id="KW-0812">Transmembrane</keyword>
<keyword evidence="1" id="KW-0472">Membrane</keyword>
<dbReference type="InterPro" id="IPR026508">
    <property type="entry name" value="TMEM164"/>
</dbReference>
<sequence length="275" mass="32100">MKYLIEVIGEAFLSISDPIDHRHWFLSKEQHAYEFIFMNLFYFVVIFIGIFLNQKRENKNQRKSKQVTEKDYPSLLNKIVAIILAVNVFLNLIYKCLRGWRVVFFMLQPCHIVSTIYCYCLLTNNYQFGRKIFKISIYYILVTIAALVAPDLADLTLPFECYNFFIQHYALLIAPFLLQAYRYNIEFELPYALISQGLFGIAHFLVFEIFSFISGTNINYMLFPPPLGEFSYLTQESYRVGLALILFVLGLGIGRLVMLIGSKIRSSFLVKNKTK</sequence>
<feature type="transmembrane region" description="Helical" evidence="1">
    <location>
        <begin position="162"/>
        <end position="181"/>
    </location>
</feature>
<evidence type="ECO:0008006" key="4">
    <source>
        <dbReference type="Google" id="ProtNLM"/>
    </source>
</evidence>
<proteinExistence type="predicted"/>
<dbReference type="Proteomes" id="UP001344447">
    <property type="component" value="Unassembled WGS sequence"/>
</dbReference>
<dbReference type="PANTHER" id="PTHR20948">
    <property type="entry name" value="TRANSMEMBRANE PROTEIN 164"/>
    <property type="match status" value="1"/>
</dbReference>
<comment type="caution">
    <text evidence="2">The sequence shown here is derived from an EMBL/GenBank/DDBJ whole genome shotgun (WGS) entry which is preliminary data.</text>
</comment>
<feature type="transmembrane region" description="Helical" evidence="1">
    <location>
        <begin position="35"/>
        <end position="54"/>
    </location>
</feature>
<dbReference type="AlphaFoldDB" id="A0AAN7TZT2"/>
<feature type="transmembrane region" description="Helical" evidence="1">
    <location>
        <begin position="132"/>
        <end position="150"/>
    </location>
</feature>